<protein>
    <submittedName>
        <fullName evidence="2">GED domain-containing protein</fullName>
    </submittedName>
</protein>
<sequence>MFNSDFCFIELANRQIKRLKDPSVAFVDTIKDILLEIVDYCTEKIIEHEKNRFPRIYKRINKIACDIVNERLQPTKNFVEELVEMQLNYTNIRHRQFDFNKPIRDDTVVVQKNVSQPIPSQISNDINSSADDISEDDEKNNNDDDIPVETFLPSSLKKKSSIKKAVFSPPPPQKTFFSAPEDSEIEKCKKLQNDVIQYFSIVQETLQFLLPKAIMMKLINFVKDNIHRELTKKIKALGNDEIKDLTAESPSITQLREQTAAKIEELETAKSLLQNITEKNVM</sequence>
<evidence type="ECO:0000313" key="1">
    <source>
        <dbReference type="Proteomes" id="UP000887579"/>
    </source>
</evidence>
<organism evidence="1 2">
    <name type="scientific">Panagrolaimus sp. ES5</name>
    <dbReference type="NCBI Taxonomy" id="591445"/>
    <lineage>
        <taxon>Eukaryota</taxon>
        <taxon>Metazoa</taxon>
        <taxon>Ecdysozoa</taxon>
        <taxon>Nematoda</taxon>
        <taxon>Chromadorea</taxon>
        <taxon>Rhabditida</taxon>
        <taxon>Tylenchina</taxon>
        <taxon>Panagrolaimomorpha</taxon>
        <taxon>Panagrolaimoidea</taxon>
        <taxon>Panagrolaimidae</taxon>
        <taxon>Panagrolaimus</taxon>
    </lineage>
</organism>
<reference evidence="2" key="1">
    <citation type="submission" date="2022-11" db="UniProtKB">
        <authorList>
            <consortium name="WormBaseParasite"/>
        </authorList>
    </citation>
    <scope>IDENTIFICATION</scope>
</reference>
<name>A0AC34GCF9_9BILA</name>
<evidence type="ECO:0000313" key="2">
    <source>
        <dbReference type="WBParaSite" id="ES5_v2.g27089.t1"/>
    </source>
</evidence>
<accession>A0AC34GCF9</accession>
<proteinExistence type="predicted"/>
<dbReference type="WBParaSite" id="ES5_v2.g27089.t1">
    <property type="protein sequence ID" value="ES5_v2.g27089.t1"/>
    <property type="gene ID" value="ES5_v2.g27089"/>
</dbReference>
<dbReference type="Proteomes" id="UP000887579">
    <property type="component" value="Unplaced"/>
</dbReference>